<dbReference type="Proteomes" id="UP000829196">
    <property type="component" value="Unassembled WGS sequence"/>
</dbReference>
<dbReference type="PANTHER" id="PTHR48475:SF2">
    <property type="entry name" value="RIBONUCLEASE H"/>
    <property type="match status" value="1"/>
</dbReference>
<evidence type="ECO:0000313" key="2">
    <source>
        <dbReference type="EMBL" id="KAI0493708.1"/>
    </source>
</evidence>
<keyword evidence="3" id="KW-1185">Reference proteome</keyword>
<dbReference type="EMBL" id="JAGYWB010000017">
    <property type="protein sequence ID" value="KAI0493708.1"/>
    <property type="molecule type" value="Genomic_DNA"/>
</dbReference>
<accession>A0A8T3AC68</accession>
<feature type="domain" description="Integrase zinc-binding" evidence="1">
    <location>
        <begin position="57"/>
        <end position="89"/>
    </location>
</feature>
<dbReference type="Pfam" id="PF17921">
    <property type="entry name" value="Integrase_H2C2"/>
    <property type="match status" value="1"/>
</dbReference>
<reference evidence="2" key="1">
    <citation type="journal article" date="2022" name="Front. Genet.">
        <title>Chromosome-Scale Assembly of the Dendrobium nobile Genome Provides Insights Into the Molecular Mechanism of the Biosynthesis of the Medicinal Active Ingredient of Dendrobium.</title>
        <authorList>
            <person name="Xu Q."/>
            <person name="Niu S.-C."/>
            <person name="Li K.-L."/>
            <person name="Zheng P.-J."/>
            <person name="Zhang X.-J."/>
            <person name="Jia Y."/>
            <person name="Liu Y."/>
            <person name="Niu Y.-X."/>
            <person name="Yu L.-H."/>
            <person name="Chen D.-F."/>
            <person name="Zhang G.-Q."/>
        </authorList>
    </citation>
    <scope>NUCLEOTIDE SEQUENCE</scope>
    <source>
        <tissue evidence="2">Leaf</tissue>
    </source>
</reference>
<evidence type="ECO:0000313" key="3">
    <source>
        <dbReference type="Proteomes" id="UP000829196"/>
    </source>
</evidence>
<dbReference type="Gene3D" id="1.10.340.70">
    <property type="match status" value="1"/>
</dbReference>
<evidence type="ECO:0000259" key="1">
    <source>
        <dbReference type="Pfam" id="PF17921"/>
    </source>
</evidence>
<dbReference type="OrthoDB" id="682198at2759"/>
<comment type="caution">
    <text evidence="2">The sequence shown here is derived from an EMBL/GenBank/DDBJ whole genome shotgun (WGS) entry which is preliminary data.</text>
</comment>
<organism evidence="2 3">
    <name type="scientific">Dendrobium nobile</name>
    <name type="common">Orchid</name>
    <dbReference type="NCBI Taxonomy" id="94219"/>
    <lineage>
        <taxon>Eukaryota</taxon>
        <taxon>Viridiplantae</taxon>
        <taxon>Streptophyta</taxon>
        <taxon>Embryophyta</taxon>
        <taxon>Tracheophyta</taxon>
        <taxon>Spermatophyta</taxon>
        <taxon>Magnoliopsida</taxon>
        <taxon>Liliopsida</taxon>
        <taxon>Asparagales</taxon>
        <taxon>Orchidaceae</taxon>
        <taxon>Epidendroideae</taxon>
        <taxon>Malaxideae</taxon>
        <taxon>Dendrobiinae</taxon>
        <taxon>Dendrobium</taxon>
    </lineage>
</organism>
<protein>
    <recommendedName>
        <fullName evidence="1">Integrase zinc-binding domain-containing protein</fullName>
    </recommendedName>
</protein>
<proteinExistence type="predicted"/>
<sequence>MAATRLRSQAKNFTIIEGELCKRTFTRLYLKCLLPSEADYALREVHSGVCEEYLGGRVLAYKIMRQEFYWPTIKQDALEFTQKCKNCQLHFNLDHTPALELASMQSPWPFA</sequence>
<dbReference type="PANTHER" id="PTHR48475">
    <property type="entry name" value="RIBONUCLEASE H"/>
    <property type="match status" value="1"/>
</dbReference>
<dbReference type="InterPro" id="IPR041588">
    <property type="entry name" value="Integrase_H2C2"/>
</dbReference>
<dbReference type="AlphaFoldDB" id="A0A8T3AC68"/>
<name>A0A8T3AC68_DENNO</name>
<gene>
    <name evidence="2" type="ORF">KFK09_023832</name>
</gene>